<reference evidence="1 2" key="1">
    <citation type="journal article" date="2010" name="Syst. Appl. Microbiol.">
        <title>Four new species of Chryseobacterium from the rhizosphere of coastal sand dune plants, Chryseobacterium elymi sp. nov., Chryseobacterium hagamense sp. nov., Chryseobacterium lathyri sp. nov. and Chryseobacterium rhizosphaerae sp. nov.</title>
        <authorList>
            <person name="Cho S.H."/>
            <person name="Lee K.S."/>
            <person name="Shin D.S."/>
            <person name="Han J.H."/>
            <person name="Park K.S."/>
            <person name="Lee C.H."/>
            <person name="Park K.H."/>
            <person name="Kim S.B."/>
        </authorList>
    </citation>
    <scope>NUCLEOTIDE SEQUENCE [LARGE SCALE GENOMIC DNA]</scope>
    <source>
        <strain evidence="1 2">KCTC 22547</strain>
    </source>
</reference>
<evidence type="ECO:0000313" key="1">
    <source>
        <dbReference type="EMBL" id="REC79202.1"/>
    </source>
</evidence>
<evidence type="ECO:0000313" key="2">
    <source>
        <dbReference type="Proteomes" id="UP000257030"/>
    </source>
</evidence>
<proteinExistence type="predicted"/>
<dbReference type="Proteomes" id="UP000257030">
    <property type="component" value="Unassembled WGS sequence"/>
</dbReference>
<protein>
    <submittedName>
        <fullName evidence="1">Uncharacterized protein</fullName>
    </submittedName>
</protein>
<comment type="caution">
    <text evidence="1">The sequence shown here is derived from an EMBL/GenBank/DDBJ whole genome shotgun (WGS) entry which is preliminary data.</text>
</comment>
<name>A0A3D9DMH9_9FLAO</name>
<organism evidence="1 2">
    <name type="scientific">Chryseobacterium elymi</name>
    <dbReference type="NCBI Taxonomy" id="395936"/>
    <lineage>
        <taxon>Bacteria</taxon>
        <taxon>Pseudomonadati</taxon>
        <taxon>Bacteroidota</taxon>
        <taxon>Flavobacteriia</taxon>
        <taxon>Flavobacteriales</taxon>
        <taxon>Weeksellaceae</taxon>
        <taxon>Chryseobacterium group</taxon>
        <taxon>Chryseobacterium</taxon>
    </lineage>
</organism>
<gene>
    <name evidence="1" type="ORF">DRF60_07905</name>
</gene>
<dbReference type="AlphaFoldDB" id="A0A3D9DMH9"/>
<accession>A0A3D9DMH9</accession>
<dbReference type="EMBL" id="QNUH01000005">
    <property type="protein sequence ID" value="REC79202.1"/>
    <property type="molecule type" value="Genomic_DNA"/>
</dbReference>
<keyword evidence="2" id="KW-1185">Reference proteome</keyword>
<sequence length="64" mass="7743">MTISNTLDNQTFLKRTFQDLLKVSLDSSKQGLRNFFFVLKFFFQIRIFKAIRTIEVQWYNLFGK</sequence>